<evidence type="ECO:0000313" key="5">
    <source>
        <dbReference type="Proteomes" id="UP000517765"/>
    </source>
</evidence>
<evidence type="ECO:0000313" key="2">
    <source>
        <dbReference type="EMBL" id="MBB1260811.1"/>
    </source>
</evidence>
<evidence type="ECO:0000313" key="3">
    <source>
        <dbReference type="EMBL" id="MQS00440.1"/>
    </source>
</evidence>
<dbReference type="EMBL" id="VJYK02000003">
    <property type="protein sequence ID" value="MQS00440.1"/>
    <property type="molecule type" value="Genomic_DNA"/>
</dbReference>
<reference evidence="5 6" key="2">
    <citation type="submission" date="2020-05" db="EMBL/GenBank/DDBJ databases">
        <title>Classification of alakaliphilic streptomycetes isolated from an alkaline soil next to Lonar Crater, India and a proposal for the recognition of Streptomyces alkaliterrae sp. nov.</title>
        <authorList>
            <person name="Golinska P."/>
        </authorList>
    </citation>
    <scope>NUCLEOTIDE SEQUENCE [LARGE SCALE GENOMIC DNA]</scope>
    <source>
        <strain evidence="6">OF3</strain>
        <strain evidence="5">OF8</strain>
    </source>
</reference>
<proteinExistence type="predicted"/>
<gene>
    <name evidence="3" type="ORF">FNX44_000795</name>
    <name evidence="1" type="ORF">H3146_01660</name>
    <name evidence="2" type="ORF">H3147_18565</name>
</gene>
<name>A0A5P0YKK0_9ACTN</name>
<reference evidence="1" key="3">
    <citation type="journal article" name="Syst. Appl. Microbiol.">
        <title>Streptomyces alkaliterrae sp. nov., isolated from an alkaline soil, and emended descriptions of Streptomyces alkaliphilus, Streptomyces calidiresistens and Streptomyces durbertensis.</title>
        <authorList>
            <person name="Swiecimska M."/>
            <person name="Golinska P."/>
            <person name="Nouioui I."/>
            <person name="Wypij M."/>
            <person name="Rai M."/>
            <person name="Sangal V."/>
            <person name="Goodfellow M."/>
        </authorList>
    </citation>
    <scope>NUCLEOTIDE SEQUENCE</scope>
    <source>
        <strain evidence="1">OF3</strain>
        <strain evidence="2">OF8</strain>
    </source>
</reference>
<keyword evidence="4" id="KW-1185">Reference proteome</keyword>
<dbReference type="Proteomes" id="UP000517765">
    <property type="component" value="Unassembled WGS sequence"/>
</dbReference>
<dbReference type="AlphaFoldDB" id="A0A5P0YKK0"/>
<dbReference type="EMBL" id="JABJXA010000120">
    <property type="protein sequence ID" value="MBB1260811.1"/>
    <property type="molecule type" value="Genomic_DNA"/>
</dbReference>
<evidence type="ECO:0000313" key="6">
    <source>
        <dbReference type="Proteomes" id="UP000525686"/>
    </source>
</evidence>
<sequence length="72" mass="7286">MSARTRIPTSPAVRALPWWALLPSVAAFTGLLALLALGGGAGEAAGGEWAATRAVGVLVGDLVEQLRQTFAG</sequence>
<dbReference type="RefSeq" id="WP_143645923.1">
    <property type="nucleotide sequence ID" value="NZ_JABJWZ010000006.1"/>
</dbReference>
<protein>
    <submittedName>
        <fullName evidence="3">Uncharacterized protein</fullName>
    </submittedName>
</protein>
<reference evidence="3 4" key="1">
    <citation type="submission" date="2019-10" db="EMBL/GenBank/DDBJ databases">
        <title>Streptomyces sp. nov., a novel actinobacterium isolated from alkaline environment.</title>
        <authorList>
            <person name="Golinska P."/>
        </authorList>
    </citation>
    <scope>NUCLEOTIDE SEQUENCE [LARGE SCALE GENOMIC DNA]</scope>
    <source>
        <strain evidence="3 4">OF1</strain>
    </source>
</reference>
<dbReference type="Proteomes" id="UP000320857">
    <property type="component" value="Unassembled WGS sequence"/>
</dbReference>
<comment type="caution">
    <text evidence="3">The sequence shown here is derived from an EMBL/GenBank/DDBJ whole genome shotgun (WGS) entry which is preliminary data.</text>
</comment>
<accession>A0A5P0YKK0</accession>
<organism evidence="3 4">
    <name type="scientific">Streptomyces alkaliterrae</name>
    <dbReference type="NCBI Taxonomy" id="2213162"/>
    <lineage>
        <taxon>Bacteria</taxon>
        <taxon>Bacillati</taxon>
        <taxon>Actinomycetota</taxon>
        <taxon>Actinomycetes</taxon>
        <taxon>Kitasatosporales</taxon>
        <taxon>Streptomycetaceae</taxon>
        <taxon>Streptomyces</taxon>
    </lineage>
</organism>
<dbReference type="EMBL" id="JABJWZ010000006">
    <property type="protein sequence ID" value="MBB1252076.1"/>
    <property type="molecule type" value="Genomic_DNA"/>
</dbReference>
<dbReference type="Proteomes" id="UP000525686">
    <property type="component" value="Unassembled WGS sequence"/>
</dbReference>
<evidence type="ECO:0000313" key="1">
    <source>
        <dbReference type="EMBL" id="MBB1252076.1"/>
    </source>
</evidence>
<evidence type="ECO:0000313" key="4">
    <source>
        <dbReference type="Proteomes" id="UP000320857"/>
    </source>
</evidence>